<evidence type="ECO:0000313" key="6">
    <source>
        <dbReference type="Proteomes" id="UP000504637"/>
    </source>
</evidence>
<dbReference type="SUPFAM" id="SSF50978">
    <property type="entry name" value="WD40 repeat-like"/>
    <property type="match status" value="1"/>
</dbReference>
<reference evidence="7" key="1">
    <citation type="submission" date="2020-01" db="EMBL/GenBank/DDBJ databases">
        <authorList>
            <consortium name="DOE Joint Genome Institute"/>
            <person name="Haridas S."/>
            <person name="Albert R."/>
            <person name="Binder M."/>
            <person name="Bloem J."/>
            <person name="Labutti K."/>
            <person name="Salamov A."/>
            <person name="Andreopoulos B."/>
            <person name="Baker S.E."/>
            <person name="Barry K."/>
            <person name="Bills G."/>
            <person name="Bluhm B.H."/>
            <person name="Cannon C."/>
            <person name="Castanera R."/>
            <person name="Culley D.E."/>
            <person name="Daum C."/>
            <person name="Ezra D."/>
            <person name="Gonzalez J.B."/>
            <person name="Henrissat B."/>
            <person name="Kuo A."/>
            <person name="Liang C."/>
            <person name="Lipzen A."/>
            <person name="Lutzoni F."/>
            <person name="Magnuson J."/>
            <person name="Mondo S."/>
            <person name="Nolan M."/>
            <person name="Ohm R."/>
            <person name="Pangilinan J."/>
            <person name="Park H.-J."/>
            <person name="Ramirez L."/>
            <person name="Alfaro M."/>
            <person name="Sun H."/>
            <person name="Tritt A."/>
            <person name="Yoshinaga Y."/>
            <person name="Zwiers L.-H."/>
            <person name="Turgeon B.G."/>
            <person name="Goodwin S.B."/>
            <person name="Spatafora J.W."/>
            <person name="Crous P.W."/>
            <person name="Grigoriev I.V."/>
        </authorList>
    </citation>
    <scope>NUCLEOTIDE SEQUENCE</scope>
    <source>
        <strain evidence="7">CBS 342.82</strain>
    </source>
</reference>
<dbReference type="PANTHER" id="PTHR22838">
    <property type="entry name" value="WD REPEAT PROTEIN 26-RELATED"/>
    <property type="match status" value="1"/>
</dbReference>
<feature type="region of interest" description="Disordered" evidence="4">
    <location>
        <begin position="214"/>
        <end position="237"/>
    </location>
</feature>
<dbReference type="OrthoDB" id="972532at2759"/>
<feature type="compositionally biased region" description="Polar residues" evidence="4">
    <location>
        <begin position="7"/>
        <end position="38"/>
    </location>
</feature>
<sequence length="724" mass="79839">MALNVEVSASTTRQQPRSLSATSRSHQPGCNLEHSLQGSVKRRRSSLETPEEQTGASGSTTSQRRRKRARTFTEFCVPQKAQIMRPAGGDGVNRGPESGTAINGSSQIPASPSNNGIHANGNSDAASTRGGSDELYMGVHDREEMTRILLQSLGDLGYNRTVEQLSKESGFALEVPSAADFRAAILAGEWELSENLLLGADKLGSGLLITHGHSTTTRPRSHSDCVSENRNGTLTNGHRRHKGLRLVADADTVRLRFLLRQQKYLELLEERKINAALNVLRTELTPLKTDTNRLHFLSSLVMCPSARDLRVQAEWDGAEGRSRTQLLSEISASISPSVMIPEHRLASMLSRLQDDQIEECRYHNTADRPSLYTDHECSVEDFPLLPLHKLESHEDEVWFLEFSHDGSMLATAGKDGLVCVYDTMRWRLKHEFREHSSRAAGGSGTGYQTASFGSRGGVCYLAFSPDDHYLISCCENKEFVVMNVRTGARVADAQHFDCPVTSAAWLPDSQSFVIGSQSSRRPLTLYSLRNDTATPTVGELHEVHTWRDPPWNSVQSREGTTRDYTPMCRISDCAIDSTGSLLAATTGNHICIYSLDPADGYRKLDDWPMEDKLTSVNFARDGDLLVSMNEGRIFTMDVTTGDILSRYEGAVQKEYVVRSSFGGANENFVISGSEDSHVYIWRRPTSIQVAALPAHSPGPVNAVAWHPTNPAIFASAGDDRKVQM</sequence>
<dbReference type="PROSITE" id="PS50897">
    <property type="entry name" value="CTLH"/>
    <property type="match status" value="1"/>
</dbReference>
<evidence type="ECO:0000256" key="4">
    <source>
        <dbReference type="SAM" id="MobiDB-lite"/>
    </source>
</evidence>
<dbReference type="InterPro" id="IPR015943">
    <property type="entry name" value="WD40/YVTN_repeat-like_dom_sf"/>
</dbReference>
<proteinExistence type="predicted"/>
<dbReference type="InterPro" id="IPR051350">
    <property type="entry name" value="WD_repeat-ST_regulator"/>
</dbReference>
<dbReference type="PANTHER" id="PTHR22838:SF0">
    <property type="entry name" value="WD REPEAT-CONTAINING PROTEIN 26"/>
    <property type="match status" value="1"/>
</dbReference>
<evidence type="ECO:0000313" key="7">
    <source>
        <dbReference type="RefSeq" id="XP_033459825.1"/>
    </source>
</evidence>
<dbReference type="Gene3D" id="2.130.10.10">
    <property type="entry name" value="YVTN repeat-like/Quinoprotein amine dehydrogenase"/>
    <property type="match status" value="1"/>
</dbReference>
<dbReference type="RefSeq" id="XP_033459825.1">
    <property type="nucleotide sequence ID" value="XM_033606435.1"/>
</dbReference>
<dbReference type="PROSITE" id="PS50082">
    <property type="entry name" value="WD_REPEATS_2"/>
    <property type="match status" value="1"/>
</dbReference>
<keyword evidence="6" id="KW-1185">Reference proteome</keyword>
<dbReference type="GO" id="GO:0043161">
    <property type="term" value="P:proteasome-mediated ubiquitin-dependent protein catabolic process"/>
    <property type="evidence" value="ECO:0007669"/>
    <property type="project" value="TreeGrafter"/>
</dbReference>
<feature type="region of interest" description="Disordered" evidence="4">
    <location>
        <begin position="1"/>
        <end position="133"/>
    </location>
</feature>
<protein>
    <submittedName>
        <fullName evidence="7">WD40 repeat-like protein</fullName>
    </submittedName>
</protein>
<dbReference type="GeneID" id="54364235"/>
<feature type="domain" description="CTLH" evidence="5">
    <location>
        <begin position="255"/>
        <end position="275"/>
    </location>
</feature>
<dbReference type="InterPro" id="IPR001680">
    <property type="entry name" value="WD40_rpt"/>
</dbReference>
<evidence type="ECO:0000259" key="5">
    <source>
        <dbReference type="PROSITE" id="PS50897"/>
    </source>
</evidence>
<keyword evidence="2" id="KW-0677">Repeat</keyword>
<dbReference type="PROSITE" id="PS50294">
    <property type="entry name" value="WD_REPEATS_REGION"/>
    <property type="match status" value="1"/>
</dbReference>
<evidence type="ECO:0000256" key="1">
    <source>
        <dbReference type="ARBA" id="ARBA00022574"/>
    </source>
</evidence>
<reference evidence="7" key="2">
    <citation type="submission" date="2020-04" db="EMBL/GenBank/DDBJ databases">
        <authorList>
            <consortium name="NCBI Genome Project"/>
        </authorList>
    </citation>
    <scope>NUCLEOTIDE SEQUENCE</scope>
    <source>
        <strain evidence="7">CBS 342.82</strain>
    </source>
</reference>
<gene>
    <name evidence="7" type="ORF">K489DRAFT_388691</name>
</gene>
<dbReference type="Pfam" id="PF23627">
    <property type="entry name" value="LisH_WDR26"/>
    <property type="match status" value="1"/>
</dbReference>
<feature type="compositionally biased region" description="Polar residues" evidence="4">
    <location>
        <begin position="52"/>
        <end position="62"/>
    </location>
</feature>
<evidence type="ECO:0000256" key="2">
    <source>
        <dbReference type="ARBA" id="ARBA00022737"/>
    </source>
</evidence>
<feature type="repeat" description="WD" evidence="3">
    <location>
        <begin position="390"/>
        <end position="422"/>
    </location>
</feature>
<evidence type="ECO:0000256" key="3">
    <source>
        <dbReference type="PROSITE-ProRule" id="PRU00221"/>
    </source>
</evidence>
<dbReference type="Proteomes" id="UP000504637">
    <property type="component" value="Unplaced"/>
</dbReference>
<accession>A0A6J3M5I2</accession>
<dbReference type="AlphaFoldDB" id="A0A6J3M5I2"/>
<dbReference type="InterPro" id="IPR006595">
    <property type="entry name" value="CTLH_C"/>
</dbReference>
<keyword evidence="1 3" id="KW-0853">WD repeat</keyword>
<reference evidence="7" key="3">
    <citation type="submission" date="2025-08" db="UniProtKB">
        <authorList>
            <consortium name="RefSeq"/>
        </authorList>
    </citation>
    <scope>IDENTIFICATION</scope>
    <source>
        <strain evidence="7">CBS 342.82</strain>
    </source>
</reference>
<dbReference type="InterPro" id="IPR036322">
    <property type="entry name" value="WD40_repeat_dom_sf"/>
</dbReference>
<organism evidence="7">
    <name type="scientific">Dissoconium aciculare CBS 342.82</name>
    <dbReference type="NCBI Taxonomy" id="1314786"/>
    <lineage>
        <taxon>Eukaryota</taxon>
        <taxon>Fungi</taxon>
        <taxon>Dikarya</taxon>
        <taxon>Ascomycota</taxon>
        <taxon>Pezizomycotina</taxon>
        <taxon>Dothideomycetes</taxon>
        <taxon>Dothideomycetidae</taxon>
        <taxon>Mycosphaerellales</taxon>
        <taxon>Dissoconiaceae</taxon>
        <taxon>Dissoconium</taxon>
    </lineage>
</organism>
<dbReference type="GO" id="GO:0034657">
    <property type="term" value="C:GID complex"/>
    <property type="evidence" value="ECO:0007669"/>
    <property type="project" value="TreeGrafter"/>
</dbReference>
<name>A0A6J3M5I2_9PEZI</name>
<feature type="compositionally biased region" description="Polar residues" evidence="4">
    <location>
        <begin position="100"/>
        <end position="130"/>
    </location>
</feature>
<dbReference type="SMART" id="SM00320">
    <property type="entry name" value="WD40"/>
    <property type="match status" value="6"/>
</dbReference>
<dbReference type="Pfam" id="PF00400">
    <property type="entry name" value="WD40"/>
    <property type="match status" value="3"/>
</dbReference>